<feature type="chain" id="PRO_5020568847" evidence="4">
    <location>
        <begin position="24"/>
        <end position="714"/>
    </location>
</feature>
<evidence type="ECO:0000313" key="6">
    <source>
        <dbReference type="Proteomes" id="UP000295096"/>
    </source>
</evidence>
<comment type="similarity">
    <text evidence="1">Belongs to the glycosyltransferase 2 family.</text>
</comment>
<dbReference type="Gene3D" id="3.90.550.10">
    <property type="entry name" value="Spore Coat Polysaccharide Biosynthesis Protein SpsA, Chain A"/>
    <property type="match status" value="1"/>
</dbReference>
<keyword evidence="6" id="KW-1185">Reference proteome</keyword>
<dbReference type="AlphaFoldDB" id="A0A4R5QNK0"/>
<dbReference type="EMBL" id="SMSJ01000001">
    <property type="protein sequence ID" value="TDH64419.1"/>
    <property type="molecule type" value="Genomic_DNA"/>
</dbReference>
<dbReference type="RefSeq" id="WP_133286575.1">
    <property type="nucleotide sequence ID" value="NZ_SMSJ01000001.1"/>
</dbReference>
<gene>
    <name evidence="5" type="ORF">E2C06_00285</name>
</gene>
<name>A0A4R5QNK0_9PROT</name>
<keyword evidence="2" id="KW-0328">Glycosyltransferase</keyword>
<accession>A0A4R5QNK0</accession>
<proteinExistence type="inferred from homology"/>
<dbReference type="PANTHER" id="PTHR43179">
    <property type="entry name" value="RHAMNOSYLTRANSFERASE WBBL"/>
    <property type="match status" value="1"/>
</dbReference>
<reference evidence="5 6" key="1">
    <citation type="journal article" date="2016" name="J. Microbiol.">
        <title>Dankookia rubra gen. nov., sp. nov., an alphaproteobacterium isolated from sediment of a shallow stream.</title>
        <authorList>
            <person name="Kim W.H."/>
            <person name="Kim D.H."/>
            <person name="Kang K."/>
            <person name="Ahn T.Y."/>
        </authorList>
    </citation>
    <scope>NUCLEOTIDE SEQUENCE [LARGE SCALE GENOMIC DNA]</scope>
    <source>
        <strain evidence="5 6">JCM30602</strain>
    </source>
</reference>
<evidence type="ECO:0000256" key="3">
    <source>
        <dbReference type="ARBA" id="ARBA00022679"/>
    </source>
</evidence>
<dbReference type="GO" id="GO:0016757">
    <property type="term" value="F:glycosyltransferase activity"/>
    <property type="evidence" value="ECO:0007669"/>
    <property type="project" value="UniProtKB-KW"/>
</dbReference>
<evidence type="ECO:0000256" key="4">
    <source>
        <dbReference type="SAM" id="SignalP"/>
    </source>
</evidence>
<feature type="signal peptide" evidence="4">
    <location>
        <begin position="1"/>
        <end position="23"/>
    </location>
</feature>
<dbReference type="OrthoDB" id="9783791at2"/>
<dbReference type="PANTHER" id="PTHR43179:SF12">
    <property type="entry name" value="GALACTOFURANOSYLTRANSFERASE GLFT2"/>
    <property type="match status" value="1"/>
</dbReference>
<organism evidence="5 6">
    <name type="scientific">Dankookia rubra</name>
    <dbReference type="NCBI Taxonomy" id="1442381"/>
    <lineage>
        <taxon>Bacteria</taxon>
        <taxon>Pseudomonadati</taxon>
        <taxon>Pseudomonadota</taxon>
        <taxon>Alphaproteobacteria</taxon>
        <taxon>Acetobacterales</taxon>
        <taxon>Roseomonadaceae</taxon>
        <taxon>Dankookia</taxon>
    </lineage>
</organism>
<keyword evidence="4" id="KW-0732">Signal</keyword>
<dbReference type="SUPFAM" id="SSF53448">
    <property type="entry name" value="Nucleotide-diphospho-sugar transferases"/>
    <property type="match status" value="1"/>
</dbReference>
<dbReference type="InterPro" id="IPR029044">
    <property type="entry name" value="Nucleotide-diphossugar_trans"/>
</dbReference>
<dbReference type="Proteomes" id="UP000295096">
    <property type="component" value="Unassembled WGS sequence"/>
</dbReference>
<dbReference type="Pfam" id="PF13641">
    <property type="entry name" value="Glyco_tranf_2_3"/>
    <property type="match status" value="1"/>
</dbReference>
<evidence type="ECO:0000313" key="5">
    <source>
        <dbReference type="EMBL" id="TDH64419.1"/>
    </source>
</evidence>
<keyword evidence="3 5" id="KW-0808">Transferase</keyword>
<evidence type="ECO:0000256" key="2">
    <source>
        <dbReference type="ARBA" id="ARBA00022676"/>
    </source>
</evidence>
<evidence type="ECO:0000256" key="1">
    <source>
        <dbReference type="ARBA" id="ARBA00006739"/>
    </source>
</evidence>
<protein>
    <submittedName>
        <fullName evidence="5">Glycosyltransferase family 2 protein</fullName>
    </submittedName>
</protein>
<sequence length="714" mass="76722">MPRTAGLLALSPRLVLLALPDFAGTDRIVEAVLTGPAGQLEPPLSWQSLTLPEGRIHVLLTRMQPGLVPNAALQLSAAGGLTIRLTLEAAEDTEALLGSAEPGVLLALLRFLVAKALGAIRAAGDAELAQFCRRLAAAASATARTAQAVARCGRDALAWSLPGDAVPGVHILLAPHRMHRMVLADGPAILPDCGAHEAWLLPPGGGTLIHLPAPPRLPSLGQLGRGKDLRGRALHRAAQAELARRAAVEPAMQRLLRDQQLLQPTLPMHRHAAPDFPLGASLDLAVPDQAGGLFLRGWLRDPLGLVGSLTLVGPYGEQRLAPAALQRFPRPDLVKEFATAPHGGADCQAGFALHLPEGAARPAAQFRLRLGLTTGDEMTLVAPPGLLHPQAARDAILGAIAPAHATAALMARAIAPPVERLHALVMAGRGAPEVIRMGDAPRAPIASLVVPLYRNLRFLRHQLGAFARDPALREAELIYVLDSPEQRDEVEQMLRGMHRLYRLPLVLVVQPRNHGYGAACHAGVAEAGAPVLLLLNSDVVPATRNWLAPMLTALKRQRKLAAVGPKLLFEDGSLQHAGLYFLQMDGEAEWFNDHYFKGHPRHWPAAQVARRVPGITGAAFCVRAEAWKAVGGISTDYVIGDYEDSDLCLRLRAAGGEIGYIPQSELFHFERQSIRDHGGYARSLASTYNRTLHHRRWAPEIAALMARQARAERR</sequence>
<comment type="caution">
    <text evidence="5">The sequence shown here is derived from an EMBL/GenBank/DDBJ whole genome shotgun (WGS) entry which is preliminary data.</text>
</comment>